<evidence type="ECO:0000313" key="10">
    <source>
        <dbReference type="EMBL" id="SHL01396.1"/>
    </source>
</evidence>
<reference evidence="11" key="1">
    <citation type="submission" date="2016-11" db="EMBL/GenBank/DDBJ databases">
        <authorList>
            <person name="Varghese N."/>
            <person name="Submissions S."/>
        </authorList>
    </citation>
    <scope>NUCLEOTIDE SEQUENCE [LARGE SCALE GENOMIC DNA]</scope>
    <source>
        <strain evidence="11">DSM 22212</strain>
    </source>
</reference>
<comment type="function">
    <text evidence="5">A flexible structure which links the flagellar filament to the drive apparatus in the basal body.</text>
</comment>
<comment type="subcellular location">
    <subcellularLocation>
        <location evidence="1 5">Bacterial flagellum basal body</location>
    </subcellularLocation>
</comment>
<feature type="domain" description="Flagellar basal body rod protein N-terminal" evidence="6">
    <location>
        <begin position="5"/>
        <end position="35"/>
    </location>
</feature>
<dbReference type="InterPro" id="IPR037058">
    <property type="entry name" value="Falgellar_hook_FlgE_sf"/>
</dbReference>
<evidence type="ECO:0000259" key="6">
    <source>
        <dbReference type="Pfam" id="PF00460"/>
    </source>
</evidence>
<feature type="domain" description="Flagellar hook protein FlgE/F/G-like D1" evidence="9">
    <location>
        <begin position="95"/>
        <end position="160"/>
    </location>
</feature>
<dbReference type="STRING" id="633813.SAMN04488087_2517"/>
<dbReference type="GO" id="GO:0005829">
    <property type="term" value="C:cytosol"/>
    <property type="evidence" value="ECO:0007669"/>
    <property type="project" value="TreeGrafter"/>
</dbReference>
<dbReference type="InterPro" id="IPR001444">
    <property type="entry name" value="Flag_bb_rod_N"/>
</dbReference>
<sequence length="426" mass="45887">MIRSLRTGVSGLKSHQIRMDVISNNIANVNTTAFKRGRAAFNELLGQTLLGVGRTAGGRGINPAYVGLGVAVGSIDVNFAQGALENTGVATDLGINGDGFFVVRGGDRIYLTRAGNFTINRFGELVTNTGLQVQGWAFDEQGNQLRSVSLEDVRIPLSATSPPKRTENIYVRGNLSAEALVGDTYTISSIVYDSQGRTQSIIIQFTKTNNNEWQWQVFDANNNPILDSSNNPQTGTITFNSDGTIDLDGDPTTSPDTGTLAPTFEWDINGDGTFETFTLNFADEENALTQFAGSTTVSVRDQDGIPPGTLIGFSINQEGIVELNFSNGHQQKIFQLALGIVKNPNGLQQEGDNLWSLTSASGDLTLGRAGAELNRTVIVAGTLEMSNVDLATEFTDMIVTQRGYQASARIITTSDEMLQELVQLKR</sequence>
<evidence type="ECO:0000256" key="1">
    <source>
        <dbReference type="ARBA" id="ARBA00004117"/>
    </source>
</evidence>
<proteinExistence type="inferred from homology"/>
<dbReference type="Pfam" id="PF06429">
    <property type="entry name" value="Flg_bbr_C"/>
    <property type="match status" value="1"/>
</dbReference>
<dbReference type="InterPro" id="IPR011491">
    <property type="entry name" value="FlgE_D2"/>
</dbReference>
<dbReference type="InterPro" id="IPR010930">
    <property type="entry name" value="Flg_bb/hook_C_dom"/>
</dbReference>
<dbReference type="PROSITE" id="PS00588">
    <property type="entry name" value="FLAGELLA_BB_ROD"/>
    <property type="match status" value="1"/>
</dbReference>
<accession>A0A1M6X654</accession>
<evidence type="ECO:0000256" key="3">
    <source>
        <dbReference type="ARBA" id="ARBA00019015"/>
    </source>
</evidence>
<protein>
    <recommendedName>
        <fullName evidence="3 5">Flagellar hook protein FlgE</fullName>
    </recommendedName>
</protein>
<dbReference type="InterPro" id="IPR037925">
    <property type="entry name" value="FlgE/F/G-like"/>
</dbReference>
<evidence type="ECO:0000259" key="8">
    <source>
        <dbReference type="Pfam" id="PF07559"/>
    </source>
</evidence>
<dbReference type="OrthoDB" id="9804559at2"/>
<evidence type="ECO:0000259" key="9">
    <source>
        <dbReference type="Pfam" id="PF22692"/>
    </source>
</evidence>
<dbReference type="SUPFAM" id="SSF117143">
    <property type="entry name" value="Flagellar hook protein flgE"/>
    <property type="match status" value="1"/>
</dbReference>
<evidence type="ECO:0000259" key="7">
    <source>
        <dbReference type="Pfam" id="PF06429"/>
    </source>
</evidence>
<comment type="similarity">
    <text evidence="2 5">Belongs to the flagella basal body rod proteins family.</text>
</comment>
<dbReference type="PANTHER" id="PTHR30435:SF1">
    <property type="entry name" value="FLAGELLAR HOOK PROTEIN FLGE"/>
    <property type="match status" value="1"/>
</dbReference>
<keyword evidence="10" id="KW-0966">Cell projection</keyword>
<evidence type="ECO:0000256" key="2">
    <source>
        <dbReference type="ARBA" id="ARBA00009677"/>
    </source>
</evidence>
<keyword evidence="11" id="KW-1185">Reference proteome</keyword>
<keyword evidence="10" id="KW-0969">Cilium</keyword>
<dbReference type="Pfam" id="PF00460">
    <property type="entry name" value="Flg_bb_rod"/>
    <property type="match status" value="1"/>
</dbReference>
<dbReference type="Pfam" id="PF07559">
    <property type="entry name" value="FlgE_D2"/>
    <property type="match status" value="1"/>
</dbReference>
<dbReference type="InterPro" id="IPR020013">
    <property type="entry name" value="Flagellar_FlgE/F/G"/>
</dbReference>
<dbReference type="GO" id="GO:0009425">
    <property type="term" value="C:bacterial-type flagellum basal body"/>
    <property type="evidence" value="ECO:0007669"/>
    <property type="project" value="UniProtKB-SubCell"/>
</dbReference>
<dbReference type="Gene3D" id="2.60.98.20">
    <property type="entry name" value="Flagellar hook protein FlgE"/>
    <property type="match status" value="1"/>
</dbReference>
<name>A0A1M6X654_9BACT</name>
<evidence type="ECO:0000256" key="4">
    <source>
        <dbReference type="ARBA" id="ARBA00023143"/>
    </source>
</evidence>
<dbReference type="NCBIfam" id="TIGR03506">
    <property type="entry name" value="FlgEFG_subfam"/>
    <property type="match status" value="1"/>
</dbReference>
<dbReference type="EMBL" id="FRAU01000010">
    <property type="protein sequence ID" value="SHL01396.1"/>
    <property type="molecule type" value="Genomic_DNA"/>
</dbReference>
<evidence type="ECO:0000313" key="11">
    <source>
        <dbReference type="Proteomes" id="UP000185812"/>
    </source>
</evidence>
<evidence type="ECO:0000256" key="5">
    <source>
        <dbReference type="RuleBase" id="RU362116"/>
    </source>
</evidence>
<keyword evidence="10" id="KW-0282">Flagellum</keyword>
<dbReference type="Pfam" id="PF22692">
    <property type="entry name" value="LlgE_F_G_D1"/>
    <property type="match status" value="1"/>
</dbReference>
<dbReference type="InterPro" id="IPR053967">
    <property type="entry name" value="LlgE_F_G-like_D1"/>
</dbReference>
<keyword evidence="4 5" id="KW-0975">Bacterial flagellum</keyword>
<feature type="domain" description="Flagellar basal-body/hook protein C-terminal" evidence="7">
    <location>
        <begin position="380"/>
        <end position="424"/>
    </location>
</feature>
<dbReference type="RefSeq" id="WP_072716321.1">
    <property type="nucleotide sequence ID" value="NZ_FRAU01000010.1"/>
</dbReference>
<dbReference type="Proteomes" id="UP000185812">
    <property type="component" value="Unassembled WGS sequence"/>
</dbReference>
<dbReference type="GO" id="GO:0009424">
    <property type="term" value="C:bacterial-type flagellum hook"/>
    <property type="evidence" value="ECO:0007669"/>
    <property type="project" value="TreeGrafter"/>
</dbReference>
<dbReference type="PANTHER" id="PTHR30435">
    <property type="entry name" value="FLAGELLAR PROTEIN"/>
    <property type="match status" value="1"/>
</dbReference>
<dbReference type="InterPro" id="IPR019776">
    <property type="entry name" value="Flagellar_basal_body_rod_CS"/>
</dbReference>
<feature type="domain" description="Flagellar hook protein FlgE D2" evidence="8">
    <location>
        <begin position="184"/>
        <end position="304"/>
    </location>
</feature>
<gene>
    <name evidence="10" type="ORF">SAMN04488087_2517</name>
</gene>
<dbReference type="GO" id="GO:0071978">
    <property type="term" value="P:bacterial-type flagellum-dependent swarming motility"/>
    <property type="evidence" value="ECO:0007669"/>
    <property type="project" value="TreeGrafter"/>
</dbReference>
<dbReference type="AlphaFoldDB" id="A0A1M6X654"/>
<organism evidence="10 11">
    <name type="scientific">Rhodothermus profundi</name>
    <dbReference type="NCBI Taxonomy" id="633813"/>
    <lineage>
        <taxon>Bacteria</taxon>
        <taxon>Pseudomonadati</taxon>
        <taxon>Rhodothermota</taxon>
        <taxon>Rhodothermia</taxon>
        <taxon>Rhodothermales</taxon>
        <taxon>Rhodothermaceae</taxon>
        <taxon>Rhodothermus</taxon>
    </lineage>
</organism>